<organism evidence="2">
    <name type="scientific">human gut metagenome</name>
    <dbReference type="NCBI Taxonomy" id="408170"/>
    <lineage>
        <taxon>unclassified sequences</taxon>
        <taxon>metagenomes</taxon>
        <taxon>organismal metagenomes</taxon>
    </lineage>
</organism>
<feature type="domain" description="HTH LytTR-type" evidence="1">
    <location>
        <begin position="1"/>
        <end position="97"/>
    </location>
</feature>
<dbReference type="Pfam" id="PF04397">
    <property type="entry name" value="LytTR"/>
    <property type="match status" value="1"/>
</dbReference>
<dbReference type="PANTHER" id="PTHR37299">
    <property type="entry name" value="TRANSCRIPTIONAL REGULATOR-RELATED"/>
    <property type="match status" value="1"/>
</dbReference>
<dbReference type="InterPro" id="IPR046947">
    <property type="entry name" value="LytR-like"/>
</dbReference>
<dbReference type="InterPro" id="IPR007492">
    <property type="entry name" value="LytTR_DNA-bd_dom"/>
</dbReference>
<evidence type="ECO:0000259" key="1">
    <source>
        <dbReference type="PROSITE" id="PS50930"/>
    </source>
</evidence>
<protein>
    <submittedName>
        <fullName evidence="2">Protein containing LytTr DNA-binding region domain protein</fullName>
    </submittedName>
</protein>
<dbReference type="GO" id="GO:0003677">
    <property type="term" value="F:DNA binding"/>
    <property type="evidence" value="ECO:0007669"/>
    <property type="project" value="UniProtKB-KW"/>
</dbReference>
<accession>K1T786</accession>
<keyword evidence="2" id="KW-0238">DNA-binding</keyword>
<evidence type="ECO:0000313" key="2">
    <source>
        <dbReference type="EMBL" id="EKC55236.1"/>
    </source>
</evidence>
<name>K1T786_9ZZZZ</name>
<dbReference type="SMART" id="SM00850">
    <property type="entry name" value="LytTR"/>
    <property type="match status" value="1"/>
</dbReference>
<dbReference type="AlphaFoldDB" id="K1T786"/>
<gene>
    <name evidence="2" type="ORF">OBE_11662</name>
</gene>
<proteinExistence type="predicted"/>
<dbReference type="EMBL" id="AJWZ01008038">
    <property type="protein sequence ID" value="EKC55236.1"/>
    <property type="molecule type" value="Genomic_DNA"/>
</dbReference>
<dbReference type="Gene3D" id="2.40.50.1020">
    <property type="entry name" value="LytTr DNA-binding domain"/>
    <property type="match status" value="1"/>
</dbReference>
<dbReference type="PROSITE" id="PS50930">
    <property type="entry name" value="HTH_LYTTR"/>
    <property type="match status" value="1"/>
</dbReference>
<reference evidence="2" key="1">
    <citation type="journal article" date="2013" name="Environ. Microbiol.">
        <title>Microbiota from the distal guts of lean and obese adolescents exhibit partial functional redundancy besides clear differences in community structure.</title>
        <authorList>
            <person name="Ferrer M."/>
            <person name="Ruiz A."/>
            <person name="Lanza F."/>
            <person name="Haange S.B."/>
            <person name="Oberbach A."/>
            <person name="Till H."/>
            <person name="Bargiela R."/>
            <person name="Campoy C."/>
            <person name="Segura M.T."/>
            <person name="Richter M."/>
            <person name="von Bergen M."/>
            <person name="Seifert J."/>
            <person name="Suarez A."/>
        </authorList>
    </citation>
    <scope>NUCLEOTIDE SEQUENCE</scope>
</reference>
<comment type="caution">
    <text evidence="2">The sequence shown here is derived from an EMBL/GenBank/DDBJ whole genome shotgun (WGS) entry which is preliminary data.</text>
</comment>
<sequence length="102" mass="11655">MSYDNAVTVLNTNEIKYCESNGRKLIFHTLSGTYTAYIKISEATDKLPPNFVRLHKSFIVNFDYIAAIYPYAARLRDGTEISIPQKKYKTVKEMFISYADAG</sequence>
<dbReference type="GO" id="GO:0000156">
    <property type="term" value="F:phosphorelay response regulator activity"/>
    <property type="evidence" value="ECO:0007669"/>
    <property type="project" value="InterPro"/>
</dbReference>
<dbReference type="PANTHER" id="PTHR37299:SF1">
    <property type="entry name" value="STAGE 0 SPORULATION PROTEIN A HOMOLOG"/>
    <property type="match status" value="1"/>
</dbReference>